<keyword evidence="4" id="KW-0488">Methylation</keyword>
<accession>A0A222FK86</accession>
<dbReference type="GO" id="GO:0015628">
    <property type="term" value="P:protein secretion by the type II secretion system"/>
    <property type="evidence" value="ECO:0007669"/>
    <property type="project" value="InterPro"/>
</dbReference>
<dbReference type="Gene3D" id="3.55.40.10">
    <property type="entry name" value="minor pseudopilin epsh domain"/>
    <property type="match status" value="1"/>
</dbReference>
<evidence type="ECO:0000256" key="8">
    <source>
        <dbReference type="ARBA" id="ARBA00023136"/>
    </source>
</evidence>
<dbReference type="Proteomes" id="UP000202440">
    <property type="component" value="Chromosome"/>
</dbReference>
<protein>
    <recommendedName>
        <fullName evidence="2">Type II secretion system protein H</fullName>
    </recommendedName>
    <alternativeName>
        <fullName evidence="10">General secretion pathway protein H</fullName>
    </alternativeName>
</protein>
<keyword evidence="3" id="KW-1003">Cell membrane</keyword>
<evidence type="ECO:0000256" key="2">
    <source>
        <dbReference type="ARBA" id="ARBA00021549"/>
    </source>
</evidence>
<dbReference type="Pfam" id="PF12019">
    <property type="entry name" value="GspH"/>
    <property type="match status" value="1"/>
</dbReference>
<dbReference type="GO" id="GO:0005886">
    <property type="term" value="C:plasma membrane"/>
    <property type="evidence" value="ECO:0007669"/>
    <property type="project" value="UniProtKB-SubCell"/>
</dbReference>
<evidence type="ECO:0000256" key="6">
    <source>
        <dbReference type="ARBA" id="ARBA00022692"/>
    </source>
</evidence>
<feature type="domain" description="General secretion pathway GspH" evidence="12">
    <location>
        <begin position="45"/>
        <end position="159"/>
    </location>
</feature>
<keyword evidence="6" id="KW-0812">Transmembrane</keyword>
<evidence type="ECO:0000256" key="9">
    <source>
        <dbReference type="ARBA" id="ARBA00025772"/>
    </source>
</evidence>
<dbReference type="InterPro" id="IPR045584">
    <property type="entry name" value="Pilin-like"/>
</dbReference>
<name>A0A222FK86_9GAMM</name>
<dbReference type="AlphaFoldDB" id="A0A222FK86"/>
<evidence type="ECO:0000256" key="4">
    <source>
        <dbReference type="ARBA" id="ARBA00022481"/>
    </source>
</evidence>
<keyword evidence="5" id="KW-0997">Cell inner membrane</keyword>
<comment type="similarity">
    <text evidence="9">Belongs to the GSP H family.</text>
</comment>
<dbReference type="InterPro" id="IPR022346">
    <property type="entry name" value="T2SS_GspH"/>
</dbReference>
<dbReference type="KEGG" id="bsan:CHH28_09620"/>
<evidence type="ECO:0000259" key="12">
    <source>
        <dbReference type="Pfam" id="PF12019"/>
    </source>
</evidence>
<keyword evidence="8" id="KW-0472">Membrane</keyword>
<keyword evidence="14" id="KW-1185">Reference proteome</keyword>
<evidence type="ECO:0000256" key="7">
    <source>
        <dbReference type="ARBA" id="ARBA00022989"/>
    </source>
</evidence>
<evidence type="ECO:0000313" key="14">
    <source>
        <dbReference type="Proteomes" id="UP000202440"/>
    </source>
</evidence>
<organism evidence="13 14">
    <name type="scientific">Bacterioplanes sanyensis</name>
    <dbReference type="NCBI Taxonomy" id="1249553"/>
    <lineage>
        <taxon>Bacteria</taxon>
        <taxon>Pseudomonadati</taxon>
        <taxon>Pseudomonadota</taxon>
        <taxon>Gammaproteobacteria</taxon>
        <taxon>Oceanospirillales</taxon>
        <taxon>Oceanospirillaceae</taxon>
        <taxon>Bacterioplanes</taxon>
    </lineage>
</organism>
<evidence type="ECO:0000313" key="13">
    <source>
        <dbReference type="EMBL" id="ASP38924.1"/>
    </source>
</evidence>
<dbReference type="GO" id="GO:0015627">
    <property type="term" value="C:type II protein secretion system complex"/>
    <property type="evidence" value="ECO:0007669"/>
    <property type="project" value="InterPro"/>
</dbReference>
<proteinExistence type="inferred from homology"/>
<comment type="subcellular location">
    <subcellularLocation>
        <location evidence="1">Cell inner membrane</location>
        <topology evidence="1">Single-pass membrane protein</topology>
    </subcellularLocation>
</comment>
<evidence type="ECO:0000256" key="1">
    <source>
        <dbReference type="ARBA" id="ARBA00004377"/>
    </source>
</evidence>
<reference evidence="13 14" key="1">
    <citation type="submission" date="2017-07" db="EMBL/GenBank/DDBJ databases">
        <title>Annotated genome sequence of Bacterioplanes sanyensis isolated from Red Sea.</title>
        <authorList>
            <person name="Rehman Z.U."/>
        </authorList>
    </citation>
    <scope>NUCLEOTIDE SEQUENCE [LARGE SCALE GENOMIC DNA]</scope>
    <source>
        <strain evidence="13 14">NV9</strain>
    </source>
</reference>
<feature type="region of interest" description="Disordered" evidence="11">
    <location>
        <begin position="167"/>
        <end position="186"/>
    </location>
</feature>
<dbReference type="EMBL" id="CP022530">
    <property type="protein sequence ID" value="ASP38924.1"/>
    <property type="molecule type" value="Genomic_DNA"/>
</dbReference>
<keyword evidence="7" id="KW-1133">Transmembrane helix</keyword>
<evidence type="ECO:0000256" key="10">
    <source>
        <dbReference type="ARBA" id="ARBA00030775"/>
    </source>
</evidence>
<gene>
    <name evidence="13" type="ORF">CHH28_09620</name>
</gene>
<dbReference type="OrthoDB" id="2313614at2"/>
<evidence type="ECO:0000256" key="3">
    <source>
        <dbReference type="ARBA" id="ARBA00022475"/>
    </source>
</evidence>
<sequence>MNNARNAGMTLTELITVLMTVSTLSAVALPALDDFFKRQLALSEVTALRQLVYQARGHAISSGVPAVLCPISANECSTNWSEGKITLFEDLNRNRTIDPNDKVLTHFQLQHANGVKLDFPRSAIVFYPSGFAQGFTGSLLYCRDTEPPITMSLIISRVGRVRHGADSNNDGILESATGKNAPCPSA</sequence>
<evidence type="ECO:0000256" key="5">
    <source>
        <dbReference type="ARBA" id="ARBA00022519"/>
    </source>
</evidence>
<dbReference type="RefSeq" id="WP_094060110.1">
    <property type="nucleotide sequence ID" value="NZ_CP022530.1"/>
</dbReference>
<dbReference type="SUPFAM" id="SSF54523">
    <property type="entry name" value="Pili subunits"/>
    <property type="match status" value="1"/>
</dbReference>
<evidence type="ECO:0000256" key="11">
    <source>
        <dbReference type="SAM" id="MobiDB-lite"/>
    </source>
</evidence>